<dbReference type="PANTHER" id="PTHR30055:SF238">
    <property type="entry name" value="MYCOFACTOCIN BIOSYNTHESIS TRANSCRIPTIONAL REGULATOR MFTR-RELATED"/>
    <property type="match status" value="1"/>
</dbReference>
<dbReference type="OrthoDB" id="8688418at2"/>
<keyword evidence="3" id="KW-0804">Transcription</keyword>
<dbReference type="InterPro" id="IPR050109">
    <property type="entry name" value="HTH-type_TetR-like_transc_reg"/>
</dbReference>
<dbReference type="GO" id="GO:0000976">
    <property type="term" value="F:transcription cis-regulatory region binding"/>
    <property type="evidence" value="ECO:0007669"/>
    <property type="project" value="TreeGrafter"/>
</dbReference>
<dbReference type="Gene3D" id="1.10.10.60">
    <property type="entry name" value="Homeodomain-like"/>
    <property type="match status" value="1"/>
</dbReference>
<dbReference type="InterPro" id="IPR009057">
    <property type="entry name" value="Homeodomain-like_sf"/>
</dbReference>
<dbReference type="SUPFAM" id="SSF46689">
    <property type="entry name" value="Homeodomain-like"/>
    <property type="match status" value="1"/>
</dbReference>
<keyword evidence="1" id="KW-0805">Transcription regulation</keyword>
<dbReference type="Pfam" id="PF00440">
    <property type="entry name" value="TetR_N"/>
    <property type="match status" value="1"/>
</dbReference>
<accession>A0A1S1Q0I5</accession>
<comment type="caution">
    <text evidence="6">The sequence shown here is derived from an EMBL/GenBank/DDBJ whole genome shotgun (WGS) entry which is preliminary data.</text>
</comment>
<dbReference type="PROSITE" id="PS50977">
    <property type="entry name" value="HTH_TETR_2"/>
    <property type="match status" value="1"/>
</dbReference>
<dbReference type="Proteomes" id="UP000179769">
    <property type="component" value="Unassembled WGS sequence"/>
</dbReference>
<evidence type="ECO:0000313" key="7">
    <source>
        <dbReference type="Proteomes" id="UP000179769"/>
    </source>
</evidence>
<gene>
    <name evidence="6" type="ORF">BBK14_21025</name>
</gene>
<dbReference type="PRINTS" id="PR00455">
    <property type="entry name" value="HTHTETR"/>
</dbReference>
<feature type="domain" description="HTH tetR-type" evidence="5">
    <location>
        <begin position="15"/>
        <end position="75"/>
    </location>
</feature>
<dbReference type="InterPro" id="IPR041347">
    <property type="entry name" value="MftR_C"/>
</dbReference>
<sequence>MNGATRTAARDVARKAVRAMLAEVALDLFRRDGFDNVTINDIAAAAGVSRSTVLRYFGTKEDAVLGALDAHGEQVADALRARPPDEDDWTALRHALDIVVEIYRQDPEAALATTRLVLATPALHTRQWEKQHGWRPALTQALAERGASRRPGIITHTVRAAAALDCLNIAIAHWAKSDNKLNLSDLLDEAFAALTS</sequence>
<organism evidence="6 7">
    <name type="scientific">Parafrankia soli</name>
    <dbReference type="NCBI Taxonomy" id="2599596"/>
    <lineage>
        <taxon>Bacteria</taxon>
        <taxon>Bacillati</taxon>
        <taxon>Actinomycetota</taxon>
        <taxon>Actinomycetes</taxon>
        <taxon>Frankiales</taxon>
        <taxon>Frankiaceae</taxon>
        <taxon>Parafrankia</taxon>
    </lineage>
</organism>
<keyword evidence="2 4" id="KW-0238">DNA-binding</keyword>
<evidence type="ECO:0000256" key="4">
    <source>
        <dbReference type="PROSITE-ProRule" id="PRU00335"/>
    </source>
</evidence>
<feature type="DNA-binding region" description="H-T-H motif" evidence="4">
    <location>
        <begin position="38"/>
        <end position="57"/>
    </location>
</feature>
<reference evidence="7" key="1">
    <citation type="submission" date="2016-07" db="EMBL/GenBank/DDBJ databases">
        <title>Frankia sp. NRRL B-16219 Genome sequencing.</title>
        <authorList>
            <person name="Ghodhbane-Gtari F."/>
            <person name="Swanson E."/>
            <person name="Gueddou A."/>
            <person name="Louati M."/>
            <person name="Nouioui I."/>
            <person name="Hezbri K."/>
            <person name="Abebe-Akele F."/>
            <person name="Simpson S."/>
            <person name="Morris K."/>
            <person name="Thomas K."/>
            <person name="Gtari M."/>
            <person name="Tisa L.S."/>
        </authorList>
    </citation>
    <scope>NUCLEOTIDE SEQUENCE [LARGE SCALE GENOMIC DNA]</scope>
    <source>
        <strain evidence="7">NRRL B-16219</strain>
    </source>
</reference>
<evidence type="ECO:0000256" key="3">
    <source>
        <dbReference type="ARBA" id="ARBA00023163"/>
    </source>
</evidence>
<evidence type="ECO:0000256" key="1">
    <source>
        <dbReference type="ARBA" id="ARBA00023015"/>
    </source>
</evidence>
<dbReference type="PANTHER" id="PTHR30055">
    <property type="entry name" value="HTH-TYPE TRANSCRIPTIONAL REGULATOR RUTR"/>
    <property type="match status" value="1"/>
</dbReference>
<proteinExistence type="predicted"/>
<dbReference type="AlphaFoldDB" id="A0A1S1Q0I5"/>
<name>A0A1S1Q0I5_9ACTN</name>
<dbReference type="EMBL" id="MAXA01000225">
    <property type="protein sequence ID" value="OHV27087.1"/>
    <property type="molecule type" value="Genomic_DNA"/>
</dbReference>
<keyword evidence="7" id="KW-1185">Reference proteome</keyword>
<dbReference type="InterPro" id="IPR001647">
    <property type="entry name" value="HTH_TetR"/>
</dbReference>
<evidence type="ECO:0000259" key="5">
    <source>
        <dbReference type="PROSITE" id="PS50977"/>
    </source>
</evidence>
<protein>
    <submittedName>
        <fullName evidence="6">Transcriptional regulator</fullName>
    </submittedName>
</protein>
<dbReference type="Pfam" id="PF17754">
    <property type="entry name" value="TetR_C_14"/>
    <property type="match status" value="1"/>
</dbReference>
<evidence type="ECO:0000256" key="2">
    <source>
        <dbReference type="ARBA" id="ARBA00023125"/>
    </source>
</evidence>
<dbReference type="Gene3D" id="1.10.357.10">
    <property type="entry name" value="Tetracycline Repressor, domain 2"/>
    <property type="match status" value="1"/>
</dbReference>
<dbReference type="RefSeq" id="WP_071065071.1">
    <property type="nucleotide sequence ID" value="NZ_MAXA01000225.1"/>
</dbReference>
<dbReference type="GO" id="GO:0003700">
    <property type="term" value="F:DNA-binding transcription factor activity"/>
    <property type="evidence" value="ECO:0007669"/>
    <property type="project" value="TreeGrafter"/>
</dbReference>
<evidence type="ECO:0000313" key="6">
    <source>
        <dbReference type="EMBL" id="OHV27087.1"/>
    </source>
</evidence>